<keyword evidence="1" id="KW-0238">DNA-binding</keyword>
<gene>
    <name evidence="3" type="ORF">EPA93_07370</name>
</gene>
<dbReference type="OrthoDB" id="9773308at2"/>
<dbReference type="InterPro" id="IPR047057">
    <property type="entry name" value="MerR_fam"/>
</dbReference>
<dbReference type="Pfam" id="PF06445">
    <property type="entry name" value="GyrI-like"/>
    <property type="match status" value="1"/>
</dbReference>
<dbReference type="PANTHER" id="PTHR30204">
    <property type="entry name" value="REDOX-CYCLING DRUG-SENSING TRANSCRIPTIONAL ACTIVATOR SOXR"/>
    <property type="match status" value="1"/>
</dbReference>
<dbReference type="PANTHER" id="PTHR30204:SF97">
    <property type="entry name" value="MERR FAMILY REGULATORY PROTEIN"/>
    <property type="match status" value="1"/>
</dbReference>
<dbReference type="EMBL" id="CP035758">
    <property type="protein sequence ID" value="QBD75834.1"/>
    <property type="molecule type" value="Genomic_DNA"/>
</dbReference>
<feature type="domain" description="HTH merR-type" evidence="2">
    <location>
        <begin position="1"/>
        <end position="71"/>
    </location>
</feature>
<dbReference type="CDD" id="cd01107">
    <property type="entry name" value="HTH_BmrR"/>
    <property type="match status" value="1"/>
</dbReference>
<dbReference type="GO" id="GO:0003677">
    <property type="term" value="F:DNA binding"/>
    <property type="evidence" value="ECO:0007669"/>
    <property type="project" value="UniProtKB-KW"/>
</dbReference>
<dbReference type="SMART" id="SM00422">
    <property type="entry name" value="HTH_MERR"/>
    <property type="match status" value="1"/>
</dbReference>
<evidence type="ECO:0000313" key="4">
    <source>
        <dbReference type="Proteomes" id="UP000290365"/>
    </source>
</evidence>
<evidence type="ECO:0000259" key="2">
    <source>
        <dbReference type="PROSITE" id="PS50937"/>
    </source>
</evidence>
<evidence type="ECO:0000313" key="3">
    <source>
        <dbReference type="EMBL" id="QBD75834.1"/>
    </source>
</evidence>
<dbReference type="AlphaFoldDB" id="A0A4P6JKY6"/>
<dbReference type="SMART" id="SM00871">
    <property type="entry name" value="AraC_E_bind"/>
    <property type="match status" value="1"/>
</dbReference>
<name>A0A4P6JKY6_KTERU</name>
<dbReference type="Gene3D" id="3.20.80.10">
    <property type="entry name" value="Regulatory factor, effector binding domain"/>
    <property type="match status" value="1"/>
</dbReference>
<dbReference type="InterPro" id="IPR029442">
    <property type="entry name" value="GyrI-like"/>
</dbReference>
<dbReference type="GO" id="GO:0003700">
    <property type="term" value="F:DNA-binding transcription factor activity"/>
    <property type="evidence" value="ECO:0007669"/>
    <property type="project" value="InterPro"/>
</dbReference>
<dbReference type="Proteomes" id="UP000290365">
    <property type="component" value="Chromosome"/>
</dbReference>
<evidence type="ECO:0000256" key="1">
    <source>
        <dbReference type="ARBA" id="ARBA00023125"/>
    </source>
</evidence>
<dbReference type="InterPro" id="IPR000551">
    <property type="entry name" value="MerR-type_HTH_dom"/>
</dbReference>
<dbReference type="Gene3D" id="1.10.1660.10">
    <property type="match status" value="1"/>
</dbReference>
<dbReference type="SUPFAM" id="SSF46955">
    <property type="entry name" value="Putative DNA-binding domain"/>
    <property type="match status" value="1"/>
</dbReference>
<dbReference type="InterPro" id="IPR011256">
    <property type="entry name" value="Reg_factor_effector_dom_sf"/>
</dbReference>
<organism evidence="3 4">
    <name type="scientific">Ktedonosporobacter rubrisoli</name>
    <dbReference type="NCBI Taxonomy" id="2509675"/>
    <lineage>
        <taxon>Bacteria</taxon>
        <taxon>Bacillati</taxon>
        <taxon>Chloroflexota</taxon>
        <taxon>Ktedonobacteria</taxon>
        <taxon>Ktedonobacterales</taxon>
        <taxon>Ktedonosporobacteraceae</taxon>
        <taxon>Ktedonosporobacter</taxon>
    </lineage>
</organism>
<dbReference type="InterPro" id="IPR010499">
    <property type="entry name" value="AraC_E-bd"/>
</dbReference>
<dbReference type="RefSeq" id="WP_129886431.1">
    <property type="nucleotide sequence ID" value="NZ_CP035758.1"/>
</dbReference>
<protein>
    <submittedName>
        <fullName evidence="3">MerR family transcriptional regulator</fullName>
    </submittedName>
</protein>
<dbReference type="InterPro" id="IPR009061">
    <property type="entry name" value="DNA-bd_dom_put_sf"/>
</dbReference>
<accession>A0A4P6JKY6</accession>
<dbReference type="KEGG" id="kbs:EPA93_07370"/>
<sequence>MFLIGDFSKLSRVPVKTLRYYDEIGLFKPMKVDHFTGYRYYSASQLPRLNRILALRDLGFTLEQIAQLLDEELPLAQLQGMFRLRQAELQQQLIQGRLRLMQVEARLRQIEQENTMPTYDVVVKQIAPLLVASIRTVIPGYDEVGPLFDELDSYLQRSNNEGLDLALWHDEGYKERDIDAEAAVTLKQRIAETERIKVHELPAATVASLVHHGAYNTIGQAYDTLLKWIEVNGYEIDGPNRELYLHCGEPVRQDDASYITEIQFPISKA</sequence>
<dbReference type="PROSITE" id="PS50937">
    <property type="entry name" value="HTH_MERR_2"/>
    <property type="match status" value="1"/>
</dbReference>
<reference evidence="3 4" key="1">
    <citation type="submission" date="2019-01" db="EMBL/GenBank/DDBJ databases">
        <title>Ktedonosporobacter rubrisoli SCAWS-G2.</title>
        <authorList>
            <person name="Huang Y."/>
            <person name="Yan B."/>
        </authorList>
    </citation>
    <scope>NUCLEOTIDE SEQUENCE [LARGE SCALE GENOMIC DNA]</scope>
    <source>
        <strain evidence="3 4">SCAWS-G2</strain>
    </source>
</reference>
<dbReference type="Pfam" id="PF13411">
    <property type="entry name" value="MerR_1"/>
    <property type="match status" value="1"/>
</dbReference>
<keyword evidence="4" id="KW-1185">Reference proteome</keyword>
<dbReference type="SUPFAM" id="SSF55136">
    <property type="entry name" value="Probable bacterial effector-binding domain"/>
    <property type="match status" value="1"/>
</dbReference>
<proteinExistence type="predicted"/>